<evidence type="ECO:0000256" key="15">
    <source>
        <dbReference type="ARBA" id="ARBA00048798"/>
    </source>
</evidence>
<sequence length="308" mass="34551">MNTSGFIWKNGTFIPWQNAQTHVLTHGLHYGSAVFEGIRCYQTSTGSAVFKLREHIERFFYSAKQLGMKIPYSIEEICQAVITTLQKNHCDEAYIRPLAYYGYGSMKVTPTSDLPVDIIIACWPWGDYLPVQAVDIATSPFIRIHPKSTIADAKISGHYINSILAGLAIKNTQYHEALLLDVEGYVAEGSAENIFIVKDRKIITTPTGTILKGITRDTIIDIANQNGFSIKERRFKIDEIYTADEAFFCGTAVEVTAIRSLDDRYIADGKIGPITEKIKRIYNQIVHGERKEFDAALTFISPQKEVVA</sequence>
<evidence type="ECO:0000256" key="5">
    <source>
        <dbReference type="ARBA" id="ARBA00005072"/>
    </source>
</evidence>
<dbReference type="NCBIfam" id="TIGR01122">
    <property type="entry name" value="ilvE_I"/>
    <property type="match status" value="1"/>
</dbReference>
<evidence type="ECO:0000256" key="19">
    <source>
        <dbReference type="RuleBase" id="RU004106"/>
    </source>
</evidence>
<evidence type="ECO:0000256" key="10">
    <source>
        <dbReference type="ARBA" id="ARBA00022898"/>
    </source>
</evidence>
<dbReference type="UniPathway" id="UPA00047">
    <property type="reaction ID" value="UER00058"/>
</dbReference>
<evidence type="ECO:0000256" key="7">
    <source>
        <dbReference type="ARBA" id="ARBA00022576"/>
    </source>
</evidence>
<comment type="pathway">
    <text evidence="13">Cofactor biosynthesis; tetrahydrofolate biosynthesis; 4-aminobenzoate from chorismate: step 2/2.</text>
</comment>
<accession>A0A0W0VED6</accession>
<dbReference type="UniPathway" id="UPA00049">
    <property type="reaction ID" value="UER00062"/>
</dbReference>
<name>A0A0W0VED6_9GAMM</name>
<dbReference type="GO" id="GO:0052654">
    <property type="term" value="F:L-leucine-2-oxoglutarate transaminase activity"/>
    <property type="evidence" value="ECO:0007669"/>
    <property type="project" value="RHEA"/>
</dbReference>
<dbReference type="GO" id="GO:0052655">
    <property type="term" value="F:L-valine-2-oxoglutarate transaminase activity"/>
    <property type="evidence" value="ECO:0007669"/>
    <property type="project" value="RHEA"/>
</dbReference>
<evidence type="ECO:0000256" key="4">
    <source>
        <dbReference type="ARBA" id="ARBA00004931"/>
    </source>
</evidence>
<dbReference type="AlphaFoldDB" id="A0A0W0VED6"/>
<comment type="function">
    <text evidence="18">Involved in the biosynthesis of p-aminobenzoate (PABA), a precursor of tetrahydrofolate. Converts 4-amino-4-deoxychorismate into 4-aminobenzoate (PABA) and pyruvate.</text>
</comment>
<dbReference type="UniPathway" id="UPA00048">
    <property type="reaction ID" value="UER00073"/>
</dbReference>
<keyword evidence="9 21" id="KW-0808">Transferase</keyword>
<evidence type="ECO:0000256" key="11">
    <source>
        <dbReference type="ARBA" id="ARBA00022909"/>
    </source>
</evidence>
<dbReference type="Pfam" id="PF01063">
    <property type="entry name" value="Aminotran_4"/>
    <property type="match status" value="1"/>
</dbReference>
<dbReference type="EC" id="2.6.1.42" evidence="21"/>
<keyword evidence="8 21" id="KW-0028">Amino-acid biosynthesis</keyword>
<evidence type="ECO:0000256" key="20">
    <source>
        <dbReference type="RuleBase" id="RU004516"/>
    </source>
</evidence>
<dbReference type="OrthoDB" id="9803573at2"/>
<dbReference type="PATRIC" id="fig|454.4.peg.2333"/>
<dbReference type="InterPro" id="IPR001544">
    <property type="entry name" value="Aminotrans_IV"/>
</dbReference>
<dbReference type="GO" id="GO:0008696">
    <property type="term" value="F:4-amino-4-deoxychorismate lyase activity"/>
    <property type="evidence" value="ECO:0007669"/>
    <property type="project" value="UniProtKB-EC"/>
</dbReference>
<evidence type="ECO:0000256" key="3">
    <source>
        <dbReference type="ARBA" id="ARBA00004824"/>
    </source>
</evidence>
<keyword evidence="11" id="KW-0289">Folate biosynthesis</keyword>
<dbReference type="InterPro" id="IPR005785">
    <property type="entry name" value="B_amino_transI"/>
</dbReference>
<evidence type="ECO:0000256" key="14">
    <source>
        <dbReference type="ARBA" id="ARBA00048212"/>
    </source>
</evidence>
<comment type="catalytic activity">
    <reaction evidence="17">
        <text>4-amino-4-deoxychorismate = 4-aminobenzoate + pyruvate + H(+)</text>
        <dbReference type="Rhea" id="RHEA:16201"/>
        <dbReference type="ChEBI" id="CHEBI:15361"/>
        <dbReference type="ChEBI" id="CHEBI:15378"/>
        <dbReference type="ChEBI" id="CHEBI:17836"/>
        <dbReference type="ChEBI" id="CHEBI:58406"/>
        <dbReference type="EC" id="4.1.3.38"/>
    </reaction>
</comment>
<evidence type="ECO:0000256" key="17">
    <source>
        <dbReference type="ARBA" id="ARBA00049529"/>
    </source>
</evidence>
<comment type="catalytic activity">
    <reaction evidence="14 21">
        <text>L-valine + 2-oxoglutarate = 3-methyl-2-oxobutanoate + L-glutamate</text>
        <dbReference type="Rhea" id="RHEA:24813"/>
        <dbReference type="ChEBI" id="CHEBI:11851"/>
        <dbReference type="ChEBI" id="CHEBI:16810"/>
        <dbReference type="ChEBI" id="CHEBI:29985"/>
        <dbReference type="ChEBI" id="CHEBI:57762"/>
        <dbReference type="EC" id="2.6.1.42"/>
    </reaction>
</comment>
<dbReference type="NCBIfam" id="NF005146">
    <property type="entry name" value="PRK06606.1"/>
    <property type="match status" value="1"/>
</dbReference>
<evidence type="ECO:0000256" key="12">
    <source>
        <dbReference type="ARBA" id="ARBA00023304"/>
    </source>
</evidence>
<keyword evidence="10 20" id="KW-0663">Pyridoxal phosphate</keyword>
<comment type="function">
    <text evidence="2 21">Acts on leucine, isoleucine and valine.</text>
</comment>
<dbReference type="FunFam" id="3.20.10.10:FF:000002">
    <property type="entry name" value="D-alanine aminotransferase"/>
    <property type="match status" value="1"/>
</dbReference>
<comment type="similarity">
    <text evidence="6 19">Belongs to the class-IV pyridoxal-phosphate-dependent aminotransferase family.</text>
</comment>
<dbReference type="GO" id="GO:0052656">
    <property type="term" value="F:L-isoleucine-2-oxoglutarate transaminase activity"/>
    <property type="evidence" value="ECO:0007669"/>
    <property type="project" value="RHEA"/>
</dbReference>
<dbReference type="InterPro" id="IPR043132">
    <property type="entry name" value="BCAT-like_C"/>
</dbReference>
<evidence type="ECO:0000256" key="18">
    <source>
        <dbReference type="ARBA" id="ARBA00054027"/>
    </source>
</evidence>
<evidence type="ECO:0000256" key="9">
    <source>
        <dbReference type="ARBA" id="ARBA00022679"/>
    </source>
</evidence>
<dbReference type="GO" id="GO:0009098">
    <property type="term" value="P:L-leucine biosynthetic process"/>
    <property type="evidence" value="ECO:0007669"/>
    <property type="project" value="UniProtKB-UniPathway"/>
</dbReference>
<evidence type="ECO:0000256" key="6">
    <source>
        <dbReference type="ARBA" id="ARBA00009320"/>
    </source>
</evidence>
<evidence type="ECO:0000313" key="22">
    <source>
        <dbReference type="EMBL" id="KTD18508.1"/>
    </source>
</evidence>
<dbReference type="CDD" id="cd00449">
    <property type="entry name" value="PLPDE_IV"/>
    <property type="match status" value="1"/>
</dbReference>
<dbReference type="STRING" id="454.Lisr_2137"/>
<dbReference type="InterPro" id="IPR018300">
    <property type="entry name" value="Aminotrans_IV_CS"/>
</dbReference>
<comment type="pathway">
    <text evidence="4 21">Amino-acid biosynthesis; L-valine biosynthesis; L-valine from pyruvate: step 4/4.</text>
</comment>
<comment type="pathway">
    <text evidence="5 21">Amino-acid biosynthesis; L-leucine biosynthesis; L-leucine from 3-methyl-2-oxobutanoate: step 4/4.</text>
</comment>
<dbReference type="RefSeq" id="WP_058502445.1">
    <property type="nucleotide sequence ID" value="NZ_CAAAJA010000089.1"/>
</dbReference>
<protein>
    <recommendedName>
        <fullName evidence="21">Branched-chain-amino-acid aminotransferase</fullName>
        <shortName evidence="21">BCAT</shortName>
        <ecNumber evidence="21">2.6.1.42</ecNumber>
    </recommendedName>
</protein>
<proteinExistence type="inferred from homology"/>
<comment type="pathway">
    <text evidence="3 21">Amino-acid biosynthesis; L-isoleucine biosynthesis; L-isoleucine from 2-oxobutanoate: step 4/4.</text>
</comment>
<keyword evidence="23" id="KW-1185">Reference proteome</keyword>
<evidence type="ECO:0000313" key="23">
    <source>
        <dbReference type="Proteomes" id="UP000054761"/>
    </source>
</evidence>
<comment type="catalytic activity">
    <reaction evidence="15 21">
        <text>L-isoleucine + 2-oxoglutarate = (S)-3-methyl-2-oxopentanoate + L-glutamate</text>
        <dbReference type="Rhea" id="RHEA:24801"/>
        <dbReference type="ChEBI" id="CHEBI:16810"/>
        <dbReference type="ChEBI" id="CHEBI:29985"/>
        <dbReference type="ChEBI" id="CHEBI:35146"/>
        <dbReference type="ChEBI" id="CHEBI:58045"/>
        <dbReference type="EC" id="2.6.1.42"/>
    </reaction>
</comment>
<dbReference type="GO" id="GO:0005829">
    <property type="term" value="C:cytosol"/>
    <property type="evidence" value="ECO:0007669"/>
    <property type="project" value="TreeGrafter"/>
</dbReference>
<evidence type="ECO:0000256" key="2">
    <source>
        <dbReference type="ARBA" id="ARBA00003109"/>
    </source>
</evidence>
<dbReference type="Gene3D" id="3.30.470.10">
    <property type="match status" value="1"/>
</dbReference>
<dbReference type="PANTHER" id="PTHR42743:SF11">
    <property type="entry name" value="AMINODEOXYCHORISMATE LYASE"/>
    <property type="match status" value="1"/>
</dbReference>
<evidence type="ECO:0000256" key="1">
    <source>
        <dbReference type="ARBA" id="ARBA00001933"/>
    </source>
</evidence>
<keyword evidence="7 21" id="KW-0032">Aminotransferase</keyword>
<dbReference type="GO" id="GO:0009097">
    <property type="term" value="P:isoleucine biosynthetic process"/>
    <property type="evidence" value="ECO:0007669"/>
    <property type="project" value="UniProtKB-UniPathway"/>
</dbReference>
<dbReference type="PROSITE" id="PS00770">
    <property type="entry name" value="AA_TRANSFER_CLASS_4"/>
    <property type="match status" value="1"/>
</dbReference>
<dbReference type="GO" id="GO:0046656">
    <property type="term" value="P:folic acid biosynthetic process"/>
    <property type="evidence" value="ECO:0007669"/>
    <property type="project" value="UniProtKB-KW"/>
</dbReference>
<evidence type="ECO:0000256" key="8">
    <source>
        <dbReference type="ARBA" id="ARBA00022605"/>
    </source>
</evidence>
<evidence type="ECO:0000256" key="16">
    <source>
        <dbReference type="ARBA" id="ARBA00049229"/>
    </source>
</evidence>
<evidence type="ECO:0000256" key="21">
    <source>
        <dbReference type="RuleBase" id="RU364094"/>
    </source>
</evidence>
<dbReference type="InterPro" id="IPR036038">
    <property type="entry name" value="Aminotransferase-like"/>
</dbReference>
<comment type="cofactor">
    <cofactor evidence="1 20">
        <name>pyridoxal 5'-phosphate</name>
        <dbReference type="ChEBI" id="CHEBI:597326"/>
    </cofactor>
</comment>
<dbReference type="InterPro" id="IPR050571">
    <property type="entry name" value="Class-IV_PLP-Dep_Aminotrnsfr"/>
</dbReference>
<dbReference type="PANTHER" id="PTHR42743">
    <property type="entry name" value="AMINO-ACID AMINOTRANSFERASE"/>
    <property type="match status" value="1"/>
</dbReference>
<comment type="caution">
    <text evidence="22">The sequence shown here is derived from an EMBL/GenBank/DDBJ whole genome shotgun (WGS) entry which is preliminary data.</text>
</comment>
<gene>
    <name evidence="22" type="primary">ala_2</name>
    <name evidence="21" type="synonym">ilvE</name>
    <name evidence="22" type="ORF">Lisr_2137</name>
</gene>
<evidence type="ECO:0000256" key="13">
    <source>
        <dbReference type="ARBA" id="ARBA00035633"/>
    </source>
</evidence>
<keyword evidence="12 21" id="KW-0100">Branched-chain amino acid biosynthesis</keyword>
<dbReference type="SUPFAM" id="SSF56752">
    <property type="entry name" value="D-aminoacid aminotransferase-like PLP-dependent enzymes"/>
    <property type="match status" value="1"/>
</dbReference>
<comment type="catalytic activity">
    <reaction evidence="16 21">
        <text>L-leucine + 2-oxoglutarate = 4-methyl-2-oxopentanoate + L-glutamate</text>
        <dbReference type="Rhea" id="RHEA:18321"/>
        <dbReference type="ChEBI" id="CHEBI:16810"/>
        <dbReference type="ChEBI" id="CHEBI:17865"/>
        <dbReference type="ChEBI" id="CHEBI:29985"/>
        <dbReference type="ChEBI" id="CHEBI:57427"/>
        <dbReference type="EC" id="2.6.1.42"/>
    </reaction>
</comment>
<organism evidence="22 23">
    <name type="scientific">Legionella israelensis</name>
    <dbReference type="NCBI Taxonomy" id="454"/>
    <lineage>
        <taxon>Bacteria</taxon>
        <taxon>Pseudomonadati</taxon>
        <taxon>Pseudomonadota</taxon>
        <taxon>Gammaproteobacteria</taxon>
        <taxon>Legionellales</taxon>
        <taxon>Legionellaceae</taxon>
        <taxon>Legionella</taxon>
    </lineage>
</organism>
<dbReference type="Gene3D" id="3.20.10.10">
    <property type="entry name" value="D-amino Acid Aminotransferase, subunit A, domain 2"/>
    <property type="match status" value="1"/>
</dbReference>
<dbReference type="Proteomes" id="UP000054761">
    <property type="component" value="Unassembled WGS sequence"/>
</dbReference>
<reference evidence="22 23" key="1">
    <citation type="submission" date="2015-11" db="EMBL/GenBank/DDBJ databases">
        <title>Genomic analysis of 38 Legionella species identifies large and diverse effector repertoires.</title>
        <authorList>
            <person name="Burstein D."/>
            <person name="Amaro F."/>
            <person name="Zusman T."/>
            <person name="Lifshitz Z."/>
            <person name="Cohen O."/>
            <person name="Gilbert J.A."/>
            <person name="Pupko T."/>
            <person name="Shuman H.A."/>
            <person name="Segal G."/>
        </authorList>
    </citation>
    <scope>NUCLEOTIDE SEQUENCE [LARGE SCALE GENOMIC DNA]</scope>
    <source>
        <strain evidence="22 23">Bercovier 4</strain>
    </source>
</reference>
<dbReference type="GO" id="GO:0009099">
    <property type="term" value="P:L-valine biosynthetic process"/>
    <property type="evidence" value="ECO:0007669"/>
    <property type="project" value="UniProtKB-UniPathway"/>
</dbReference>
<dbReference type="EMBL" id="LNYH01000125">
    <property type="protein sequence ID" value="KTD18508.1"/>
    <property type="molecule type" value="Genomic_DNA"/>
</dbReference>
<dbReference type="InterPro" id="IPR043131">
    <property type="entry name" value="BCAT-like_N"/>
</dbReference>